<accession>A0AAN8W3G4</accession>
<dbReference type="GO" id="GO:0005634">
    <property type="term" value="C:nucleus"/>
    <property type="evidence" value="ECO:0007669"/>
    <property type="project" value="TreeGrafter"/>
</dbReference>
<feature type="compositionally biased region" description="Basic residues" evidence="1">
    <location>
        <begin position="216"/>
        <end position="225"/>
    </location>
</feature>
<comment type="caution">
    <text evidence="2">The sequence shown here is derived from an EMBL/GenBank/DDBJ whole genome shotgun (WGS) entry which is preliminary data.</text>
</comment>
<sequence>MDQGAKEGELILEKAKEHDLVCLKCQWAQNVKIAASKFKPKTITPQEFEKPKKTTDLENMKLHIFFPKFRKVKRLPFSGFGKHKYNFPQADILFSIPLHFWGCEEHSDFSYMPKGTNCDSDTHKDRVDEQKFNIMNMVINRLFERDSDSKTLFRRTDEVASEKPIITLNPLINDNEANDMTVDDNLITNIINGDKNIDVLETRLDKSKTFKDPQTQHHRNTKRKITPSGATFPTSNERKKLNSIKEWSG</sequence>
<feature type="non-terminal residue" evidence="2">
    <location>
        <position position="249"/>
    </location>
</feature>
<dbReference type="PANTHER" id="PTHR23099:SF0">
    <property type="entry name" value="GERM CELL NUCLEAR ACIDIC PROTEIN"/>
    <property type="match status" value="1"/>
</dbReference>
<reference evidence="2 3" key="1">
    <citation type="submission" date="2023-12" db="EMBL/GenBank/DDBJ databases">
        <title>A high-quality genome assembly for Dillenia turbinata (Dilleniales).</title>
        <authorList>
            <person name="Chanderbali A."/>
        </authorList>
    </citation>
    <scope>NUCLEOTIDE SEQUENCE [LARGE SCALE GENOMIC DNA]</scope>
    <source>
        <strain evidence="2">LSX21</strain>
        <tissue evidence="2">Leaf</tissue>
    </source>
</reference>
<dbReference type="Proteomes" id="UP001370490">
    <property type="component" value="Unassembled WGS sequence"/>
</dbReference>
<evidence type="ECO:0000256" key="1">
    <source>
        <dbReference type="SAM" id="MobiDB-lite"/>
    </source>
</evidence>
<organism evidence="2 3">
    <name type="scientific">Dillenia turbinata</name>
    <dbReference type="NCBI Taxonomy" id="194707"/>
    <lineage>
        <taxon>Eukaryota</taxon>
        <taxon>Viridiplantae</taxon>
        <taxon>Streptophyta</taxon>
        <taxon>Embryophyta</taxon>
        <taxon>Tracheophyta</taxon>
        <taxon>Spermatophyta</taxon>
        <taxon>Magnoliopsida</taxon>
        <taxon>eudicotyledons</taxon>
        <taxon>Gunneridae</taxon>
        <taxon>Pentapetalae</taxon>
        <taxon>Dilleniales</taxon>
        <taxon>Dilleniaceae</taxon>
        <taxon>Dillenia</taxon>
    </lineage>
</organism>
<protein>
    <submittedName>
        <fullName evidence="2">Uncharacterized protein</fullName>
    </submittedName>
</protein>
<evidence type="ECO:0000313" key="2">
    <source>
        <dbReference type="EMBL" id="KAK6944620.1"/>
    </source>
</evidence>
<dbReference type="PANTHER" id="PTHR23099">
    <property type="entry name" value="TRANSCRIPTIONAL REGULATOR"/>
    <property type="match status" value="1"/>
</dbReference>
<dbReference type="AlphaFoldDB" id="A0AAN8W3G4"/>
<keyword evidence="3" id="KW-1185">Reference proteome</keyword>
<evidence type="ECO:0000313" key="3">
    <source>
        <dbReference type="Proteomes" id="UP001370490"/>
    </source>
</evidence>
<feature type="region of interest" description="Disordered" evidence="1">
    <location>
        <begin position="208"/>
        <end position="249"/>
    </location>
</feature>
<proteinExistence type="predicted"/>
<gene>
    <name evidence="2" type="ORF">RJ641_025722</name>
</gene>
<dbReference type="EMBL" id="JBAMMX010000003">
    <property type="protein sequence ID" value="KAK6944620.1"/>
    <property type="molecule type" value="Genomic_DNA"/>
</dbReference>
<name>A0AAN8W3G4_9MAGN</name>